<dbReference type="Pfam" id="PF14526">
    <property type="entry name" value="Cass2"/>
    <property type="match status" value="1"/>
</dbReference>
<dbReference type="InterPro" id="IPR053182">
    <property type="entry name" value="YobU-like_regulator"/>
</dbReference>
<dbReference type="GO" id="GO:0003677">
    <property type="term" value="F:DNA binding"/>
    <property type="evidence" value="ECO:0007669"/>
    <property type="project" value="UniProtKB-KW"/>
</dbReference>
<dbReference type="InterPro" id="IPR011256">
    <property type="entry name" value="Reg_factor_effector_dom_sf"/>
</dbReference>
<accession>A0ABQ4FSZ7</accession>
<dbReference type="PANTHER" id="PTHR36444:SF2">
    <property type="entry name" value="TRANSCRIPTIONAL REGULATOR PROTEIN YOBU-RELATED"/>
    <property type="match status" value="1"/>
</dbReference>
<dbReference type="SMART" id="SM00871">
    <property type="entry name" value="AraC_E_bind"/>
    <property type="match status" value="1"/>
</dbReference>
<dbReference type="RefSeq" id="WP_204055641.1">
    <property type="nucleotide sequence ID" value="NZ_BAAAGP010000003.1"/>
</dbReference>
<dbReference type="InterPro" id="IPR010499">
    <property type="entry name" value="AraC_E-bd"/>
</dbReference>
<reference evidence="2 3" key="1">
    <citation type="submission" date="2021-01" db="EMBL/GenBank/DDBJ databases">
        <title>Whole genome shotgun sequence of Microbispora corallina NBRC 16416.</title>
        <authorList>
            <person name="Komaki H."/>
            <person name="Tamura T."/>
        </authorList>
    </citation>
    <scope>NUCLEOTIDE SEQUENCE [LARGE SCALE GENOMIC DNA]</scope>
    <source>
        <strain evidence="2 3">NBRC 16416</strain>
    </source>
</reference>
<comment type="caution">
    <text evidence="2">The sequence shown here is derived from an EMBL/GenBank/DDBJ whole genome shotgun (WGS) entry which is preliminary data.</text>
</comment>
<dbReference type="Gene3D" id="3.20.80.10">
    <property type="entry name" value="Regulatory factor, effector binding domain"/>
    <property type="match status" value="1"/>
</dbReference>
<dbReference type="Proteomes" id="UP000603904">
    <property type="component" value="Unassembled WGS sequence"/>
</dbReference>
<dbReference type="EMBL" id="BOOC01000003">
    <property type="protein sequence ID" value="GIH37933.1"/>
    <property type="molecule type" value="Genomic_DNA"/>
</dbReference>
<dbReference type="SUPFAM" id="SSF55136">
    <property type="entry name" value="Probable bacterial effector-binding domain"/>
    <property type="match status" value="1"/>
</dbReference>
<organism evidence="2 3">
    <name type="scientific">Microbispora corallina</name>
    <dbReference type="NCBI Taxonomy" id="83302"/>
    <lineage>
        <taxon>Bacteria</taxon>
        <taxon>Bacillati</taxon>
        <taxon>Actinomycetota</taxon>
        <taxon>Actinomycetes</taxon>
        <taxon>Streptosporangiales</taxon>
        <taxon>Streptosporangiaceae</taxon>
        <taxon>Microbispora</taxon>
    </lineage>
</organism>
<name>A0ABQ4FSZ7_9ACTN</name>
<dbReference type="PANTHER" id="PTHR36444">
    <property type="entry name" value="TRANSCRIPTIONAL REGULATOR PROTEIN YOBU-RELATED"/>
    <property type="match status" value="1"/>
</dbReference>
<proteinExistence type="predicted"/>
<protein>
    <submittedName>
        <fullName evidence="2">DNA-binding protein</fullName>
    </submittedName>
</protein>
<keyword evidence="2" id="KW-0238">DNA-binding</keyword>
<dbReference type="InterPro" id="IPR029441">
    <property type="entry name" value="Cass2"/>
</dbReference>
<sequence>MITVDRPEALVVGYAVRTSNAAEADPARAQLPGLWARAGAPGAFAHVPGRVDENLYAVLTDYESDHRGAYTQVVGVAVHTAARLPEGMVAVRVPGVPCLLFEARGPMPGALLDAWQQAWKHTESGAAPARAFTTDLEVHHPGGTDLYVATLPSFGDS</sequence>
<gene>
    <name evidence="2" type="ORF">Mco01_09330</name>
</gene>
<evidence type="ECO:0000259" key="1">
    <source>
        <dbReference type="SMART" id="SM00871"/>
    </source>
</evidence>
<evidence type="ECO:0000313" key="3">
    <source>
        <dbReference type="Proteomes" id="UP000603904"/>
    </source>
</evidence>
<evidence type="ECO:0000313" key="2">
    <source>
        <dbReference type="EMBL" id="GIH37933.1"/>
    </source>
</evidence>
<keyword evidence="3" id="KW-1185">Reference proteome</keyword>
<feature type="domain" description="AraC effector-binding" evidence="1">
    <location>
        <begin position="1"/>
        <end position="151"/>
    </location>
</feature>